<evidence type="ECO:0000256" key="4">
    <source>
        <dbReference type="ARBA" id="ARBA00022490"/>
    </source>
</evidence>
<evidence type="ECO:0000259" key="7">
    <source>
        <dbReference type="Pfam" id="PF03941"/>
    </source>
</evidence>
<dbReference type="Proteomes" id="UP000663877">
    <property type="component" value="Unassembled WGS sequence"/>
</dbReference>
<dbReference type="GO" id="GO:0005819">
    <property type="term" value="C:spindle"/>
    <property type="evidence" value="ECO:0007669"/>
    <property type="project" value="UniProtKB-SubCell"/>
</dbReference>
<evidence type="ECO:0000256" key="3">
    <source>
        <dbReference type="ARBA" id="ARBA00010042"/>
    </source>
</evidence>
<dbReference type="GO" id="GO:0005634">
    <property type="term" value="C:nucleus"/>
    <property type="evidence" value="ECO:0007669"/>
    <property type="project" value="UniProtKB-SubCell"/>
</dbReference>
<name>A0A813MRI6_9BILA</name>
<evidence type="ECO:0000256" key="5">
    <source>
        <dbReference type="ARBA" id="ARBA00023212"/>
    </source>
</evidence>
<evidence type="ECO:0000313" key="8">
    <source>
        <dbReference type="EMBL" id="CAF0728214.1"/>
    </source>
</evidence>
<protein>
    <recommendedName>
        <fullName evidence="7">Inner centromere protein ARK-binding domain-containing protein</fullName>
    </recommendedName>
</protein>
<dbReference type="Pfam" id="PF03941">
    <property type="entry name" value="INCENP_ARK-bind"/>
    <property type="match status" value="1"/>
</dbReference>
<dbReference type="Gene3D" id="6.10.250.2990">
    <property type="match status" value="1"/>
</dbReference>
<comment type="subcellular location">
    <subcellularLocation>
        <location evidence="2">Cytoplasm</location>
        <location evidence="2">Cytoskeleton</location>
        <location evidence="2">Spindle</location>
    </subcellularLocation>
    <subcellularLocation>
        <location evidence="1">Nucleus</location>
    </subcellularLocation>
</comment>
<evidence type="ECO:0000313" key="11">
    <source>
        <dbReference type="Proteomes" id="UP000663832"/>
    </source>
</evidence>
<feature type="domain" description="Inner centromere protein ARK-binding" evidence="7">
    <location>
        <begin position="92"/>
        <end position="141"/>
    </location>
</feature>
<evidence type="ECO:0000313" key="12">
    <source>
        <dbReference type="Proteomes" id="UP000663877"/>
    </source>
</evidence>
<evidence type="ECO:0000313" key="10">
    <source>
        <dbReference type="EMBL" id="CAF0798211.1"/>
    </source>
</evidence>
<evidence type="ECO:0000256" key="6">
    <source>
        <dbReference type="ARBA" id="ARBA00023242"/>
    </source>
</evidence>
<dbReference type="AlphaFoldDB" id="A0A813MRI6"/>
<proteinExistence type="inferred from homology"/>
<reference evidence="8" key="1">
    <citation type="submission" date="2021-02" db="EMBL/GenBank/DDBJ databases">
        <authorList>
            <person name="Nowell W R."/>
        </authorList>
    </citation>
    <scope>NUCLEOTIDE SEQUENCE</scope>
</reference>
<dbReference type="OrthoDB" id="9976035at2759"/>
<organism evidence="8 12">
    <name type="scientific">Adineta steineri</name>
    <dbReference type="NCBI Taxonomy" id="433720"/>
    <lineage>
        <taxon>Eukaryota</taxon>
        <taxon>Metazoa</taxon>
        <taxon>Spiralia</taxon>
        <taxon>Gnathifera</taxon>
        <taxon>Rotifera</taxon>
        <taxon>Eurotatoria</taxon>
        <taxon>Bdelloidea</taxon>
        <taxon>Adinetida</taxon>
        <taxon>Adinetidae</taxon>
        <taxon>Adineta</taxon>
    </lineage>
</organism>
<keyword evidence="11" id="KW-1185">Reference proteome</keyword>
<comment type="caution">
    <text evidence="8">The sequence shown here is derived from an EMBL/GenBank/DDBJ whole genome shotgun (WGS) entry which is preliminary data.</text>
</comment>
<dbReference type="EMBL" id="CAJNOM010000014">
    <property type="protein sequence ID" value="CAF0793989.1"/>
    <property type="molecule type" value="Genomic_DNA"/>
</dbReference>
<keyword evidence="4" id="KW-0963">Cytoplasm</keyword>
<evidence type="ECO:0000313" key="9">
    <source>
        <dbReference type="EMBL" id="CAF0793989.1"/>
    </source>
</evidence>
<dbReference type="InterPro" id="IPR005635">
    <property type="entry name" value="Inner_centromere_prot_ARK-bd"/>
</dbReference>
<dbReference type="EMBL" id="CAJNOI010000002">
    <property type="protein sequence ID" value="CAF0728214.1"/>
    <property type="molecule type" value="Genomic_DNA"/>
</dbReference>
<gene>
    <name evidence="8" type="ORF">BJG266_LOCUS962</name>
    <name evidence="9" type="ORF">QVE165_LOCUS3853</name>
    <name evidence="10" type="ORF">QVE165_LOCUS4071</name>
</gene>
<keyword evidence="6" id="KW-0539">Nucleus</keyword>
<comment type="similarity">
    <text evidence="3">Belongs to the INCENP family.</text>
</comment>
<sequence>MAFCNSCVRPSNSSIVNYTSRPTISLKSLLRRKFVKKSPTINLTRIPIHHSQSSARFQRIKGSNFVREINPNLECSFKTESTNNYDMTIYHDEQLDDTQNISSYRRTKKIPRWARKSQLQLAFINQIYFNDKNPDDIFGSIHMDLAHEMVQSIESRNFEITHIYNSPLLPPNFV</sequence>
<evidence type="ECO:0000256" key="1">
    <source>
        <dbReference type="ARBA" id="ARBA00004123"/>
    </source>
</evidence>
<evidence type="ECO:0000256" key="2">
    <source>
        <dbReference type="ARBA" id="ARBA00004186"/>
    </source>
</evidence>
<accession>A0A813MRI6</accession>
<dbReference type="EMBL" id="CAJNOM010000015">
    <property type="protein sequence ID" value="CAF0798211.1"/>
    <property type="molecule type" value="Genomic_DNA"/>
</dbReference>
<keyword evidence="5" id="KW-0206">Cytoskeleton</keyword>
<dbReference type="Proteomes" id="UP000663832">
    <property type="component" value="Unassembled WGS sequence"/>
</dbReference>